<comment type="domain">
    <text evidence="8">The N-terminal domain determines nucleotide recognition and specific binding, while the C-terminal domain determines the specific binding to the target protein.</text>
</comment>
<dbReference type="InterPro" id="IPR025877">
    <property type="entry name" value="MobA-like_NTP_Trfase"/>
</dbReference>
<dbReference type="Pfam" id="PF12804">
    <property type="entry name" value="NTP_transf_3"/>
    <property type="match status" value="1"/>
</dbReference>
<comment type="caution">
    <text evidence="10">The sequence shown here is derived from an EMBL/GenBank/DDBJ whole genome shotgun (WGS) entry which is preliminary data.</text>
</comment>
<keyword evidence="1 8" id="KW-0963">Cytoplasm</keyword>
<dbReference type="InterPro" id="IPR013482">
    <property type="entry name" value="Molybde_CF_guanTrfase"/>
</dbReference>
<keyword evidence="6 8" id="KW-0342">GTP-binding</keyword>
<accession>A0ABS8D874</accession>
<comment type="caution">
    <text evidence="8">Lacks conserved residue(s) required for the propagation of feature annotation.</text>
</comment>
<evidence type="ECO:0000256" key="2">
    <source>
        <dbReference type="ARBA" id="ARBA00022679"/>
    </source>
</evidence>
<keyword evidence="2 8" id="KW-0808">Transferase</keyword>
<name>A0ABS8D874_9NEIS</name>
<evidence type="ECO:0000256" key="6">
    <source>
        <dbReference type="ARBA" id="ARBA00023134"/>
    </source>
</evidence>
<evidence type="ECO:0000256" key="7">
    <source>
        <dbReference type="ARBA" id="ARBA00023150"/>
    </source>
</evidence>
<comment type="cofactor">
    <cofactor evidence="8">
        <name>Mg(2+)</name>
        <dbReference type="ChEBI" id="CHEBI:18420"/>
    </cofactor>
</comment>
<dbReference type="GO" id="GO:0016779">
    <property type="term" value="F:nucleotidyltransferase activity"/>
    <property type="evidence" value="ECO:0007669"/>
    <property type="project" value="UniProtKB-KW"/>
</dbReference>
<dbReference type="PANTHER" id="PTHR19136">
    <property type="entry name" value="MOLYBDENUM COFACTOR GUANYLYLTRANSFERASE"/>
    <property type="match status" value="1"/>
</dbReference>
<proteinExistence type="inferred from homology"/>
<evidence type="ECO:0000256" key="8">
    <source>
        <dbReference type="HAMAP-Rule" id="MF_00316"/>
    </source>
</evidence>
<dbReference type="SUPFAM" id="SSF53448">
    <property type="entry name" value="Nucleotide-diphospho-sugar transferases"/>
    <property type="match status" value="1"/>
</dbReference>
<comment type="catalytic activity">
    <reaction evidence="8">
        <text>Mo-molybdopterin + GTP + H(+) = Mo-molybdopterin guanine dinucleotide + diphosphate</text>
        <dbReference type="Rhea" id="RHEA:34243"/>
        <dbReference type="ChEBI" id="CHEBI:15378"/>
        <dbReference type="ChEBI" id="CHEBI:33019"/>
        <dbReference type="ChEBI" id="CHEBI:37565"/>
        <dbReference type="ChEBI" id="CHEBI:71302"/>
        <dbReference type="ChEBI" id="CHEBI:71310"/>
        <dbReference type="EC" id="2.7.7.77"/>
    </reaction>
</comment>
<gene>
    <name evidence="8" type="primary">mobA</name>
    <name evidence="10" type="ORF">LIN78_12590</name>
</gene>
<dbReference type="CDD" id="cd02503">
    <property type="entry name" value="MobA"/>
    <property type="match status" value="1"/>
</dbReference>
<keyword evidence="10" id="KW-0548">Nucleotidyltransferase</keyword>
<feature type="domain" description="MobA-like NTP transferase" evidence="9">
    <location>
        <begin position="10"/>
        <end position="175"/>
    </location>
</feature>
<keyword evidence="5 8" id="KW-0460">Magnesium</keyword>
<keyword evidence="7 8" id="KW-0501">Molybdenum cofactor biosynthesis</keyword>
<organism evidence="10 11">
    <name type="scientific">Leeia speluncae</name>
    <dbReference type="NCBI Taxonomy" id="2884804"/>
    <lineage>
        <taxon>Bacteria</taxon>
        <taxon>Pseudomonadati</taxon>
        <taxon>Pseudomonadota</taxon>
        <taxon>Betaproteobacteria</taxon>
        <taxon>Neisseriales</taxon>
        <taxon>Leeiaceae</taxon>
        <taxon>Leeia</taxon>
    </lineage>
</organism>
<dbReference type="InterPro" id="IPR029044">
    <property type="entry name" value="Nucleotide-diphossugar_trans"/>
</dbReference>
<dbReference type="Proteomes" id="UP001165395">
    <property type="component" value="Unassembled WGS sequence"/>
</dbReference>
<dbReference type="PANTHER" id="PTHR19136:SF81">
    <property type="entry name" value="MOLYBDENUM COFACTOR GUANYLYLTRANSFERASE"/>
    <property type="match status" value="1"/>
</dbReference>
<feature type="binding site" evidence="8">
    <location>
        <position position="26"/>
    </location>
    <ligand>
        <name>GTP</name>
        <dbReference type="ChEBI" id="CHEBI:37565"/>
    </ligand>
</feature>
<comment type="subunit">
    <text evidence="8">Monomer.</text>
</comment>
<keyword evidence="11" id="KW-1185">Reference proteome</keyword>
<comment type="function">
    <text evidence="8">Transfers a GMP moiety from GTP to Mo-molybdopterin (Mo-MPT) cofactor (Moco or molybdenum cofactor) to form Mo-molybdopterin guanine dinucleotide (Mo-MGD) cofactor.</text>
</comment>
<dbReference type="HAMAP" id="MF_00316">
    <property type="entry name" value="MobA"/>
    <property type="match status" value="1"/>
</dbReference>
<evidence type="ECO:0000256" key="1">
    <source>
        <dbReference type="ARBA" id="ARBA00022490"/>
    </source>
</evidence>
<evidence type="ECO:0000256" key="4">
    <source>
        <dbReference type="ARBA" id="ARBA00022741"/>
    </source>
</evidence>
<keyword evidence="4 8" id="KW-0547">Nucleotide-binding</keyword>
<protein>
    <recommendedName>
        <fullName evidence="8">Molybdenum cofactor guanylyltransferase</fullName>
        <shortName evidence="8">MoCo guanylyltransferase</shortName>
        <ecNumber evidence="8">2.7.7.77</ecNumber>
    </recommendedName>
    <alternativeName>
        <fullName evidence="8">GTP:molybdopterin guanylyltransferase</fullName>
    </alternativeName>
    <alternativeName>
        <fullName evidence="8">Mo-MPT guanylyltransferase</fullName>
    </alternativeName>
    <alternativeName>
        <fullName evidence="8">Molybdopterin guanylyltransferase</fullName>
    </alternativeName>
    <alternativeName>
        <fullName evidence="8">Molybdopterin-guanine dinucleotide synthase</fullName>
        <shortName evidence="8">MGD synthase</shortName>
    </alternativeName>
</protein>
<evidence type="ECO:0000313" key="10">
    <source>
        <dbReference type="EMBL" id="MCB6184384.1"/>
    </source>
</evidence>
<comment type="similarity">
    <text evidence="8">Belongs to the MobA family.</text>
</comment>
<dbReference type="Gene3D" id="3.90.550.10">
    <property type="entry name" value="Spore Coat Polysaccharide Biosynthesis Protein SpsA, Chain A"/>
    <property type="match status" value="1"/>
</dbReference>
<feature type="binding site" evidence="8">
    <location>
        <position position="109"/>
    </location>
    <ligand>
        <name>GTP</name>
        <dbReference type="ChEBI" id="CHEBI:37565"/>
    </ligand>
</feature>
<feature type="binding site" evidence="8">
    <location>
        <position position="109"/>
    </location>
    <ligand>
        <name>Mg(2+)</name>
        <dbReference type="ChEBI" id="CHEBI:18420"/>
    </ligand>
</feature>
<feature type="binding site" evidence="8">
    <location>
        <begin position="13"/>
        <end position="15"/>
    </location>
    <ligand>
        <name>GTP</name>
        <dbReference type="ChEBI" id="CHEBI:37565"/>
    </ligand>
</feature>
<comment type="subcellular location">
    <subcellularLocation>
        <location evidence="8">Cytoplasm</location>
    </subcellularLocation>
</comment>
<evidence type="ECO:0000259" key="9">
    <source>
        <dbReference type="Pfam" id="PF12804"/>
    </source>
</evidence>
<dbReference type="RefSeq" id="WP_227181193.1">
    <property type="nucleotide sequence ID" value="NZ_JAJBZT010000006.1"/>
</dbReference>
<dbReference type="EC" id="2.7.7.77" evidence="8"/>
<evidence type="ECO:0000256" key="5">
    <source>
        <dbReference type="ARBA" id="ARBA00022842"/>
    </source>
</evidence>
<evidence type="ECO:0000313" key="11">
    <source>
        <dbReference type="Proteomes" id="UP001165395"/>
    </source>
</evidence>
<sequence>MSSNDEAVLALILAGGEGRRMGGADKGLVVRNGQPLIANAIATLKSFFALNSISEHLWISANRNLDHYHTLNVTGIVSDVHDEFLGPMAGLESALGIPNWEWLVCSPCDMPFIHAAVFSQLWHHRVNEGVSIAAIEQDGNERWFPVLTVSHRRAVERLPDLLTSGNRSLMSWIQQVPHQVVNFENTHAFQNCNTKNDLV</sequence>
<evidence type="ECO:0000256" key="3">
    <source>
        <dbReference type="ARBA" id="ARBA00022723"/>
    </source>
</evidence>
<reference evidence="10" key="1">
    <citation type="submission" date="2021-10" db="EMBL/GenBank/DDBJ databases">
        <title>The complete genome sequence of Leeia sp. TBRC 13508.</title>
        <authorList>
            <person name="Charoenyingcharoen P."/>
            <person name="Yukphan P."/>
        </authorList>
    </citation>
    <scope>NUCLEOTIDE SEQUENCE</scope>
    <source>
        <strain evidence="10">TBRC 13508</strain>
    </source>
</reference>
<dbReference type="EMBL" id="JAJBZT010000006">
    <property type="protein sequence ID" value="MCB6184384.1"/>
    <property type="molecule type" value="Genomic_DNA"/>
</dbReference>
<keyword evidence="3 8" id="KW-0479">Metal-binding</keyword>